<feature type="transmembrane region" description="Helical" evidence="5">
    <location>
        <begin position="109"/>
        <end position="131"/>
    </location>
</feature>
<evidence type="ECO:0000313" key="7">
    <source>
        <dbReference type="Proteomes" id="UP001501323"/>
    </source>
</evidence>
<evidence type="ECO:0000256" key="5">
    <source>
        <dbReference type="SAM" id="Phobius"/>
    </source>
</evidence>
<dbReference type="EMBL" id="BAABJY010000002">
    <property type="protein sequence ID" value="GAA4867001.1"/>
    <property type="molecule type" value="Genomic_DNA"/>
</dbReference>
<keyword evidence="3 5" id="KW-1133">Transmembrane helix</keyword>
<dbReference type="Gene3D" id="1.20.120.550">
    <property type="entry name" value="Membrane associated eicosanoid/glutathione metabolism-like domain"/>
    <property type="match status" value="1"/>
</dbReference>
<accession>A0ABP9E9H2</accession>
<dbReference type="RefSeq" id="WP_345295261.1">
    <property type="nucleotide sequence ID" value="NZ_BAABJY010000002.1"/>
</dbReference>
<proteinExistence type="predicted"/>
<evidence type="ECO:0000256" key="1">
    <source>
        <dbReference type="ARBA" id="ARBA00004370"/>
    </source>
</evidence>
<dbReference type="PANTHER" id="PTHR35814">
    <property type="match status" value="1"/>
</dbReference>
<name>A0ABP9E9H2_9GAMM</name>
<protein>
    <submittedName>
        <fullName evidence="6">MAPEG family protein</fullName>
    </submittedName>
</protein>
<keyword evidence="4 5" id="KW-0472">Membrane</keyword>
<dbReference type="InterPro" id="IPR001129">
    <property type="entry name" value="Membr-assoc_MAPEG"/>
</dbReference>
<gene>
    <name evidence="6" type="ORF">GCM10023332_19170</name>
</gene>
<feature type="transmembrane region" description="Helical" evidence="5">
    <location>
        <begin position="6"/>
        <end position="29"/>
    </location>
</feature>
<reference evidence="7" key="1">
    <citation type="journal article" date="2019" name="Int. J. Syst. Evol. Microbiol.">
        <title>The Global Catalogue of Microorganisms (GCM) 10K type strain sequencing project: providing services to taxonomists for standard genome sequencing and annotation.</title>
        <authorList>
            <consortium name="The Broad Institute Genomics Platform"/>
            <consortium name="The Broad Institute Genome Sequencing Center for Infectious Disease"/>
            <person name="Wu L."/>
            <person name="Ma J."/>
        </authorList>
    </citation>
    <scope>NUCLEOTIDE SEQUENCE [LARGE SCALE GENOMIC DNA]</scope>
    <source>
        <strain evidence="7">JCM 18392</strain>
    </source>
</reference>
<comment type="caution">
    <text evidence="6">The sequence shown here is derived from an EMBL/GenBank/DDBJ whole genome shotgun (WGS) entry which is preliminary data.</text>
</comment>
<organism evidence="6 7">
    <name type="scientific">Luteimonas vadosa</name>
    <dbReference type="NCBI Taxonomy" id="1165507"/>
    <lineage>
        <taxon>Bacteria</taxon>
        <taxon>Pseudomonadati</taxon>
        <taxon>Pseudomonadota</taxon>
        <taxon>Gammaproteobacteria</taxon>
        <taxon>Lysobacterales</taxon>
        <taxon>Lysobacteraceae</taxon>
        <taxon>Luteimonas</taxon>
    </lineage>
</organism>
<evidence type="ECO:0000256" key="2">
    <source>
        <dbReference type="ARBA" id="ARBA00022692"/>
    </source>
</evidence>
<evidence type="ECO:0000256" key="3">
    <source>
        <dbReference type="ARBA" id="ARBA00022989"/>
    </source>
</evidence>
<dbReference type="SUPFAM" id="SSF161084">
    <property type="entry name" value="MAPEG domain-like"/>
    <property type="match status" value="1"/>
</dbReference>
<comment type="subcellular location">
    <subcellularLocation>
        <location evidence="1">Membrane</location>
    </subcellularLocation>
</comment>
<evidence type="ECO:0000313" key="6">
    <source>
        <dbReference type="EMBL" id="GAA4867001.1"/>
    </source>
</evidence>
<feature type="transmembrane region" description="Helical" evidence="5">
    <location>
        <begin position="79"/>
        <end position="97"/>
    </location>
</feature>
<dbReference type="InterPro" id="IPR023352">
    <property type="entry name" value="MAPEG-like_dom_sf"/>
</dbReference>
<feature type="transmembrane region" description="Helical" evidence="5">
    <location>
        <begin position="56"/>
        <end position="73"/>
    </location>
</feature>
<dbReference type="Pfam" id="PF01124">
    <property type="entry name" value="MAPEG"/>
    <property type="match status" value="1"/>
</dbReference>
<sequence>MPTAIPTVTLLFASLHALLLMVLVVPIVLHRRRARIGLGDGGDARLARRMRVQANFNEYVPLALVLLALLEMSRVPGPWIWAFGSVLLAGRILHAVGLSGSAGVSRGRFFGTLLTWVDLLAMAGVGVWLTLIPS</sequence>
<keyword evidence="2 5" id="KW-0812">Transmembrane</keyword>
<keyword evidence="7" id="KW-1185">Reference proteome</keyword>
<dbReference type="PANTHER" id="PTHR35814:SF1">
    <property type="entry name" value="GLUTATHIONE S-TRANSFERASE-RELATED"/>
    <property type="match status" value="1"/>
</dbReference>
<dbReference type="Proteomes" id="UP001501323">
    <property type="component" value="Unassembled WGS sequence"/>
</dbReference>
<evidence type="ECO:0000256" key="4">
    <source>
        <dbReference type="ARBA" id="ARBA00023136"/>
    </source>
</evidence>